<protein>
    <submittedName>
        <fullName evidence="2">Uncharacterized protein</fullName>
    </submittedName>
</protein>
<dbReference type="EMBL" id="SMDC01000017">
    <property type="protein sequence ID" value="TCW32677.1"/>
    <property type="molecule type" value="Genomic_DNA"/>
</dbReference>
<sequence length="159" mass="17382">MPRLTADQWESVRADREAGASFGELAARHGVSKAAIVKRAKKESWGDGTDVGEVVRRKVTEKVTGVVTVGDPQKKAAALDAAADRAAAVVRRQQDDWDAHRERFGSVPVDFDAGKLAKISAEMLAIRQKGERAAWGLEESEKPKDRASPVVFYLPDNDR</sequence>
<proteinExistence type="predicted"/>
<evidence type="ECO:0000313" key="2">
    <source>
        <dbReference type="EMBL" id="TCW32677.1"/>
    </source>
</evidence>
<name>A0A4R4A5D6_MARGR</name>
<dbReference type="Proteomes" id="UP000295247">
    <property type="component" value="Unassembled WGS sequence"/>
</dbReference>
<feature type="region of interest" description="Disordered" evidence="1">
    <location>
        <begin position="136"/>
        <end position="159"/>
    </location>
</feature>
<evidence type="ECO:0000256" key="1">
    <source>
        <dbReference type="SAM" id="MobiDB-lite"/>
    </source>
</evidence>
<accession>A0A4R4A5D6</accession>
<dbReference type="AlphaFoldDB" id="A0A4R4A5D6"/>
<comment type="caution">
    <text evidence="2">The sequence shown here is derived from an EMBL/GenBank/DDBJ whole genome shotgun (WGS) entry which is preliminary data.</text>
</comment>
<organism evidence="2 3">
    <name type="scientific">Marichromatium gracile</name>
    <name type="common">Chromatium gracile</name>
    <dbReference type="NCBI Taxonomy" id="1048"/>
    <lineage>
        <taxon>Bacteria</taxon>
        <taxon>Pseudomonadati</taxon>
        <taxon>Pseudomonadota</taxon>
        <taxon>Gammaproteobacteria</taxon>
        <taxon>Chromatiales</taxon>
        <taxon>Chromatiaceae</taxon>
        <taxon>Marichromatium</taxon>
    </lineage>
</organism>
<gene>
    <name evidence="2" type="ORF">EDC29_11743</name>
</gene>
<reference evidence="2 3" key="1">
    <citation type="submission" date="2019-03" db="EMBL/GenBank/DDBJ databases">
        <title>Genomic Encyclopedia of Type Strains, Phase IV (KMG-IV): sequencing the most valuable type-strain genomes for metagenomic binning, comparative biology and taxonomic classification.</title>
        <authorList>
            <person name="Goeker M."/>
        </authorList>
    </citation>
    <scope>NUCLEOTIDE SEQUENCE [LARGE SCALE GENOMIC DNA]</scope>
    <source>
        <strain evidence="2 3">DSM 203</strain>
    </source>
</reference>
<evidence type="ECO:0000313" key="3">
    <source>
        <dbReference type="Proteomes" id="UP000295247"/>
    </source>
</evidence>
<dbReference type="RefSeq" id="WP_123140564.1">
    <property type="nucleotide sequence ID" value="NZ_NRRH01000028.1"/>
</dbReference>